<name>A0A4R2JN72_9PSEU</name>
<sequence length="63" mass="7371">MLARLDEIEADLIARRQRAEVEGWLGEIEGINLTLGFLRYKRAHTQRFTRRVQLGLPTLRPPQ</sequence>
<dbReference type="OrthoDB" id="3522542at2"/>
<accession>A0A4R2JN72</accession>
<reference evidence="1 2" key="1">
    <citation type="submission" date="2019-03" db="EMBL/GenBank/DDBJ databases">
        <title>Genomic Encyclopedia of Type Strains, Phase IV (KMG-IV): sequencing the most valuable type-strain genomes for metagenomic binning, comparative biology and taxonomic classification.</title>
        <authorList>
            <person name="Goeker M."/>
        </authorList>
    </citation>
    <scope>NUCLEOTIDE SEQUENCE [LARGE SCALE GENOMIC DNA]</scope>
    <source>
        <strain evidence="1 2">DSM 45934</strain>
    </source>
</reference>
<protein>
    <recommendedName>
        <fullName evidence="3">Recombinase</fullName>
    </recommendedName>
</protein>
<gene>
    <name evidence="1" type="ORF">EV192_10746</name>
</gene>
<comment type="caution">
    <text evidence="1">The sequence shown here is derived from an EMBL/GenBank/DDBJ whole genome shotgun (WGS) entry which is preliminary data.</text>
</comment>
<dbReference type="EMBL" id="SLWS01000007">
    <property type="protein sequence ID" value="TCO55625.1"/>
    <property type="molecule type" value="Genomic_DNA"/>
</dbReference>
<keyword evidence="2" id="KW-1185">Reference proteome</keyword>
<evidence type="ECO:0000313" key="2">
    <source>
        <dbReference type="Proteomes" id="UP000295680"/>
    </source>
</evidence>
<evidence type="ECO:0008006" key="3">
    <source>
        <dbReference type="Google" id="ProtNLM"/>
    </source>
</evidence>
<organism evidence="1 2">
    <name type="scientific">Actinocrispum wychmicini</name>
    <dbReference type="NCBI Taxonomy" id="1213861"/>
    <lineage>
        <taxon>Bacteria</taxon>
        <taxon>Bacillati</taxon>
        <taxon>Actinomycetota</taxon>
        <taxon>Actinomycetes</taxon>
        <taxon>Pseudonocardiales</taxon>
        <taxon>Pseudonocardiaceae</taxon>
        <taxon>Actinocrispum</taxon>
    </lineage>
</organism>
<proteinExistence type="predicted"/>
<evidence type="ECO:0000313" key="1">
    <source>
        <dbReference type="EMBL" id="TCO55625.1"/>
    </source>
</evidence>
<dbReference type="Proteomes" id="UP000295680">
    <property type="component" value="Unassembled WGS sequence"/>
</dbReference>
<dbReference type="AlphaFoldDB" id="A0A4R2JN72"/>